<dbReference type="GO" id="GO:0031956">
    <property type="term" value="F:medium-chain fatty acid-CoA ligase activity"/>
    <property type="evidence" value="ECO:0007669"/>
    <property type="project" value="TreeGrafter"/>
</dbReference>
<protein>
    <recommendedName>
        <fullName evidence="2">AMP-dependent synthetase/ligase domain-containing protein</fullName>
    </recommendedName>
</protein>
<name>A0A0C2XNI8_AMAMK</name>
<gene>
    <name evidence="3" type="ORF">M378DRAFT_66741</name>
</gene>
<organism evidence="3 4">
    <name type="scientific">Amanita muscaria (strain Koide BX008)</name>
    <dbReference type="NCBI Taxonomy" id="946122"/>
    <lineage>
        <taxon>Eukaryota</taxon>
        <taxon>Fungi</taxon>
        <taxon>Dikarya</taxon>
        <taxon>Basidiomycota</taxon>
        <taxon>Agaricomycotina</taxon>
        <taxon>Agaricomycetes</taxon>
        <taxon>Agaricomycetidae</taxon>
        <taxon>Agaricales</taxon>
        <taxon>Pluteineae</taxon>
        <taxon>Amanitaceae</taxon>
        <taxon>Amanita</taxon>
    </lineage>
</organism>
<dbReference type="SUPFAM" id="SSF56801">
    <property type="entry name" value="Acetyl-CoA synthetase-like"/>
    <property type="match status" value="1"/>
</dbReference>
<evidence type="ECO:0000313" key="4">
    <source>
        <dbReference type="Proteomes" id="UP000054549"/>
    </source>
</evidence>
<dbReference type="GO" id="GO:0006631">
    <property type="term" value="P:fatty acid metabolic process"/>
    <property type="evidence" value="ECO:0007669"/>
    <property type="project" value="TreeGrafter"/>
</dbReference>
<dbReference type="Proteomes" id="UP000054549">
    <property type="component" value="Unassembled WGS sequence"/>
</dbReference>
<dbReference type="InterPro" id="IPR042099">
    <property type="entry name" value="ANL_N_sf"/>
</dbReference>
<dbReference type="Gene3D" id="3.40.50.12780">
    <property type="entry name" value="N-terminal domain of ligase-like"/>
    <property type="match status" value="1"/>
</dbReference>
<reference evidence="3 4" key="1">
    <citation type="submission" date="2014-04" db="EMBL/GenBank/DDBJ databases">
        <title>Evolutionary Origins and Diversification of the Mycorrhizal Mutualists.</title>
        <authorList>
            <consortium name="DOE Joint Genome Institute"/>
            <consortium name="Mycorrhizal Genomics Consortium"/>
            <person name="Kohler A."/>
            <person name="Kuo A."/>
            <person name="Nagy L.G."/>
            <person name="Floudas D."/>
            <person name="Copeland A."/>
            <person name="Barry K.W."/>
            <person name="Cichocki N."/>
            <person name="Veneault-Fourrey C."/>
            <person name="LaButti K."/>
            <person name="Lindquist E.A."/>
            <person name="Lipzen A."/>
            <person name="Lundell T."/>
            <person name="Morin E."/>
            <person name="Murat C."/>
            <person name="Riley R."/>
            <person name="Ohm R."/>
            <person name="Sun H."/>
            <person name="Tunlid A."/>
            <person name="Henrissat B."/>
            <person name="Grigoriev I.V."/>
            <person name="Hibbett D.S."/>
            <person name="Martin F."/>
        </authorList>
    </citation>
    <scope>NUCLEOTIDE SEQUENCE [LARGE SCALE GENOMIC DNA]</scope>
    <source>
        <strain evidence="3 4">Koide BX008</strain>
    </source>
</reference>
<dbReference type="Pfam" id="PF23562">
    <property type="entry name" value="AMP-binding_C_3"/>
    <property type="match status" value="1"/>
</dbReference>
<dbReference type="PANTHER" id="PTHR43201:SF8">
    <property type="entry name" value="ACYL-COA SYNTHETASE FAMILY MEMBER 3"/>
    <property type="match status" value="1"/>
</dbReference>
<sequence length="533" mass="59762">MLTSHLTALEASAAHSPLSPVFRLPCLDPATNQVKEWQVITYQQFLHDVETSAKYWSSLFASRRIPQRSVIGLWIGGFTYSDILHIYGVSRAGYVPQMFSLRLPNPVIIYSLMQKANAKALIYEPCYATSVVNAPVPTFLAIDKHSMGVPSVPLPVLPCVSDDDFAFIFHTSGSTSGSPKLVPCSYKWLGSAIHKSNIISKPRNLHRRDVTVWMGSLCHIAQSFMFLGTLQHGSCVIQPTKINFSSEELVDMIERCGLNRLNQFATFLSNHLRNSRNDRKLLSKLQGLEEVVFTGLPLPRDDEEWAMKNGVQLRNLFGSTECGATLLAVGGKSRSAPFLRPIDGMSYSFVPIEPSQPERHQTTAMLLELVILAESPDCPHKSLRSDDGHFHTGDLFIQTAPGLYVFRGRNDDWIKTENSLRCDTKAIEDNVKATCGQFVKDCVVVGTGRPSPSIFIEAVDNDTDTNFIKQEIMRKTRRFNSTRYLHEQIASPHFIIVLHQGTLPRTVTKGNIRRKEVETQYKGLLDQLYGQTF</sequence>
<dbReference type="EMBL" id="KN818223">
    <property type="protein sequence ID" value="KIL70723.1"/>
    <property type="molecule type" value="Genomic_DNA"/>
</dbReference>
<dbReference type="InParanoid" id="A0A0C2XNI8"/>
<dbReference type="Pfam" id="PF00501">
    <property type="entry name" value="AMP-binding"/>
    <property type="match status" value="1"/>
</dbReference>
<evidence type="ECO:0000313" key="3">
    <source>
        <dbReference type="EMBL" id="KIL70723.1"/>
    </source>
</evidence>
<dbReference type="AlphaFoldDB" id="A0A0C2XNI8"/>
<dbReference type="HOGENOM" id="CLU_037349_1_0_1"/>
<comment type="similarity">
    <text evidence="1">Belongs to the ATP-dependent AMP-binding enzyme family.</text>
</comment>
<dbReference type="InterPro" id="IPR000873">
    <property type="entry name" value="AMP-dep_synth/lig_dom"/>
</dbReference>
<proteinExistence type="inferred from homology"/>
<dbReference type="STRING" id="946122.A0A0C2XNI8"/>
<evidence type="ECO:0000256" key="1">
    <source>
        <dbReference type="ARBA" id="ARBA00006432"/>
    </source>
</evidence>
<accession>A0A0C2XNI8</accession>
<dbReference type="PANTHER" id="PTHR43201">
    <property type="entry name" value="ACYL-COA SYNTHETASE"/>
    <property type="match status" value="1"/>
</dbReference>
<evidence type="ECO:0000259" key="2">
    <source>
        <dbReference type="Pfam" id="PF00501"/>
    </source>
</evidence>
<keyword evidence="4" id="KW-1185">Reference proteome</keyword>
<feature type="domain" description="AMP-dependent synthetase/ligase" evidence="2">
    <location>
        <begin position="33"/>
        <end position="326"/>
    </location>
</feature>
<dbReference type="OrthoDB" id="429813at2759"/>